<dbReference type="Proteomes" id="UP000887565">
    <property type="component" value="Unplaced"/>
</dbReference>
<keyword evidence="2" id="KW-1185">Reference proteome</keyword>
<feature type="region of interest" description="Disordered" evidence="1">
    <location>
        <begin position="172"/>
        <end position="208"/>
    </location>
</feature>
<name>A0A915HLD3_ROMCU</name>
<dbReference type="AlphaFoldDB" id="A0A915HLD3"/>
<reference evidence="3" key="1">
    <citation type="submission" date="2022-11" db="UniProtKB">
        <authorList>
            <consortium name="WormBaseParasite"/>
        </authorList>
    </citation>
    <scope>IDENTIFICATION</scope>
</reference>
<protein>
    <submittedName>
        <fullName evidence="3">Uncharacterized protein</fullName>
    </submittedName>
</protein>
<accession>A0A915HLD3</accession>
<dbReference type="WBParaSite" id="nRc.2.0.1.t02341-RA">
    <property type="protein sequence ID" value="nRc.2.0.1.t02341-RA"/>
    <property type="gene ID" value="nRc.2.0.1.g02341"/>
</dbReference>
<sequence>MDSPYCITLATPRHPPRIDPSVKFFSPGTLHEMVLINFFGCLGIRVTMAKLICATNASLALYQYFRAHYHTTYQELQPPYHSKTDRPLPLLRPHDFSAWWNLLTPRPLPPTGLPSDCPFLIAMQLPPPGVNPLSPLHSQTFTSSSRQSNTADYGCYPHHSCSVRFDGHDDPRDPNGYHNDCHRQGNRDRRDNHQKSRSASDTRHHHHH</sequence>
<proteinExistence type="predicted"/>
<organism evidence="2 3">
    <name type="scientific">Romanomermis culicivorax</name>
    <name type="common">Nematode worm</name>
    <dbReference type="NCBI Taxonomy" id="13658"/>
    <lineage>
        <taxon>Eukaryota</taxon>
        <taxon>Metazoa</taxon>
        <taxon>Ecdysozoa</taxon>
        <taxon>Nematoda</taxon>
        <taxon>Enoplea</taxon>
        <taxon>Dorylaimia</taxon>
        <taxon>Mermithida</taxon>
        <taxon>Mermithoidea</taxon>
        <taxon>Mermithidae</taxon>
        <taxon>Romanomermis</taxon>
    </lineage>
</organism>
<evidence type="ECO:0000313" key="2">
    <source>
        <dbReference type="Proteomes" id="UP000887565"/>
    </source>
</evidence>
<feature type="compositionally biased region" description="Basic and acidic residues" evidence="1">
    <location>
        <begin position="172"/>
        <end position="202"/>
    </location>
</feature>
<evidence type="ECO:0000313" key="3">
    <source>
        <dbReference type="WBParaSite" id="nRc.2.0.1.t02341-RA"/>
    </source>
</evidence>
<evidence type="ECO:0000256" key="1">
    <source>
        <dbReference type="SAM" id="MobiDB-lite"/>
    </source>
</evidence>